<evidence type="ECO:0000313" key="1">
    <source>
        <dbReference type="EMBL" id="MCX8523098.1"/>
    </source>
</evidence>
<proteinExistence type="predicted"/>
<reference evidence="1" key="1">
    <citation type="submission" date="2022-10" db="EMBL/GenBank/DDBJ databases">
        <title>Chryseobacterium sp. nov., a novel bacterial species.</title>
        <authorList>
            <person name="Cao Y."/>
        </authorList>
    </citation>
    <scope>NUCLEOTIDE SEQUENCE</scope>
    <source>
        <strain evidence="1">CCTCC AB2015118</strain>
    </source>
</reference>
<name>A0ABT3XLU1_9FLAO</name>
<evidence type="ECO:0000313" key="2">
    <source>
        <dbReference type="Proteomes" id="UP001073122"/>
    </source>
</evidence>
<protein>
    <submittedName>
        <fullName evidence="1">Uncharacterized protein</fullName>
    </submittedName>
</protein>
<gene>
    <name evidence="1" type="ORF">OF897_04075</name>
</gene>
<dbReference type="RefSeq" id="WP_267264419.1">
    <property type="nucleotide sequence ID" value="NZ_JAOVZW010000003.1"/>
</dbReference>
<organism evidence="1 2">
    <name type="scientific">Chryseobacterium formosus</name>
    <dbReference type="NCBI Taxonomy" id="1537363"/>
    <lineage>
        <taxon>Bacteria</taxon>
        <taxon>Pseudomonadati</taxon>
        <taxon>Bacteroidota</taxon>
        <taxon>Flavobacteriia</taxon>
        <taxon>Flavobacteriales</taxon>
        <taxon>Weeksellaceae</taxon>
        <taxon>Chryseobacterium group</taxon>
        <taxon>Chryseobacterium</taxon>
    </lineage>
</organism>
<keyword evidence="2" id="KW-1185">Reference proteome</keyword>
<dbReference type="Proteomes" id="UP001073122">
    <property type="component" value="Unassembled WGS sequence"/>
</dbReference>
<accession>A0ABT3XLU1</accession>
<sequence length="85" mass="9587">MRGITIPIGFTDIETLNAFYARFEAKALLICEKYNVPELWKYAVINKDSINLELSIISLGSYVSGSPTEKAANDILYTFEEMCNN</sequence>
<comment type="caution">
    <text evidence="1">The sequence shown here is derived from an EMBL/GenBank/DDBJ whole genome shotgun (WGS) entry which is preliminary data.</text>
</comment>
<dbReference type="EMBL" id="JAOVZW010000003">
    <property type="protein sequence ID" value="MCX8523098.1"/>
    <property type="molecule type" value="Genomic_DNA"/>
</dbReference>